<reference evidence="2 3" key="1">
    <citation type="journal article" date="2023" name="Plants (Basel)">
        <title>Bridging the Gap: Combining Genomics and Transcriptomics Approaches to Understand Stylosanthes scabra, an Orphan Legume from the Brazilian Caatinga.</title>
        <authorList>
            <person name="Ferreira-Neto J.R.C."/>
            <person name="da Silva M.D."/>
            <person name="Binneck E."/>
            <person name="de Melo N.F."/>
            <person name="da Silva R.H."/>
            <person name="de Melo A.L.T.M."/>
            <person name="Pandolfi V."/>
            <person name="Bustamante F.O."/>
            <person name="Brasileiro-Vidal A.C."/>
            <person name="Benko-Iseppon A.M."/>
        </authorList>
    </citation>
    <scope>NUCLEOTIDE SEQUENCE [LARGE SCALE GENOMIC DNA]</scope>
    <source>
        <tissue evidence="2">Leaves</tissue>
    </source>
</reference>
<organism evidence="2 3">
    <name type="scientific">Stylosanthes scabra</name>
    <dbReference type="NCBI Taxonomy" id="79078"/>
    <lineage>
        <taxon>Eukaryota</taxon>
        <taxon>Viridiplantae</taxon>
        <taxon>Streptophyta</taxon>
        <taxon>Embryophyta</taxon>
        <taxon>Tracheophyta</taxon>
        <taxon>Spermatophyta</taxon>
        <taxon>Magnoliopsida</taxon>
        <taxon>eudicotyledons</taxon>
        <taxon>Gunneridae</taxon>
        <taxon>Pentapetalae</taxon>
        <taxon>rosids</taxon>
        <taxon>fabids</taxon>
        <taxon>Fabales</taxon>
        <taxon>Fabaceae</taxon>
        <taxon>Papilionoideae</taxon>
        <taxon>50 kb inversion clade</taxon>
        <taxon>dalbergioids sensu lato</taxon>
        <taxon>Dalbergieae</taxon>
        <taxon>Pterocarpus clade</taxon>
        <taxon>Stylosanthes</taxon>
    </lineage>
</organism>
<feature type="region of interest" description="Disordered" evidence="1">
    <location>
        <begin position="1"/>
        <end position="51"/>
    </location>
</feature>
<gene>
    <name evidence="2" type="ORF">PIB30_015908</name>
</gene>
<proteinExistence type="predicted"/>
<evidence type="ECO:0000313" key="3">
    <source>
        <dbReference type="Proteomes" id="UP001341840"/>
    </source>
</evidence>
<name>A0ABU6U8U6_9FABA</name>
<comment type="caution">
    <text evidence="2">The sequence shown here is derived from an EMBL/GenBank/DDBJ whole genome shotgun (WGS) entry which is preliminary data.</text>
</comment>
<accession>A0ABU6U8U6</accession>
<keyword evidence="3" id="KW-1185">Reference proteome</keyword>
<evidence type="ECO:0000256" key="1">
    <source>
        <dbReference type="SAM" id="MobiDB-lite"/>
    </source>
</evidence>
<protein>
    <submittedName>
        <fullName evidence="2">Uncharacterized protein</fullName>
    </submittedName>
</protein>
<evidence type="ECO:0000313" key="2">
    <source>
        <dbReference type="EMBL" id="MED6156596.1"/>
    </source>
</evidence>
<sequence length="71" mass="7893">MPSSFSPSAQTKKPHHLCPEGLSGLSSSVPDHFKTGRNPQPHHSGTFDDLPRDGVLVHELWLLDRELQLEP</sequence>
<feature type="compositionally biased region" description="Polar residues" evidence="1">
    <location>
        <begin position="1"/>
        <end position="11"/>
    </location>
</feature>
<dbReference type="EMBL" id="JASCZI010120873">
    <property type="protein sequence ID" value="MED6156596.1"/>
    <property type="molecule type" value="Genomic_DNA"/>
</dbReference>
<dbReference type="Proteomes" id="UP001341840">
    <property type="component" value="Unassembled WGS sequence"/>
</dbReference>